<dbReference type="InterPro" id="IPR022298">
    <property type="entry name" value="Conjug_transposon_TraN"/>
</dbReference>
<feature type="chain" id="PRO_5010875383" evidence="1">
    <location>
        <begin position="24"/>
        <end position="299"/>
    </location>
</feature>
<keyword evidence="3" id="KW-1185">Reference proteome</keyword>
<reference evidence="2 3" key="1">
    <citation type="submission" date="2017-04" db="EMBL/GenBank/DDBJ databases">
        <authorList>
            <person name="Afonso C.L."/>
            <person name="Miller P.J."/>
            <person name="Scott M.A."/>
            <person name="Spackman E."/>
            <person name="Goraichik I."/>
            <person name="Dimitrov K.M."/>
            <person name="Suarez D.L."/>
            <person name="Swayne D.E."/>
        </authorList>
    </citation>
    <scope>NUCLEOTIDE SEQUENCE [LARGE SCALE GENOMIC DNA]</scope>
    <source>
        <strain evidence="2 3">DSM 22418</strain>
    </source>
</reference>
<evidence type="ECO:0000313" key="2">
    <source>
        <dbReference type="EMBL" id="SMG06432.1"/>
    </source>
</evidence>
<name>A0A1X7HWR2_9SPHI</name>
<dbReference type="EMBL" id="FXAU01000001">
    <property type="protein sequence ID" value="SMG06432.1"/>
    <property type="molecule type" value="Genomic_DNA"/>
</dbReference>
<dbReference type="RefSeq" id="WP_058699750.1">
    <property type="nucleotide sequence ID" value="NZ_FXAU01000001.1"/>
</dbReference>
<dbReference type="NCBIfam" id="TIGR03780">
    <property type="entry name" value="Bac_Flav_CT_N"/>
    <property type="match status" value="1"/>
</dbReference>
<dbReference type="Proteomes" id="UP000192980">
    <property type="component" value="Unassembled WGS sequence"/>
</dbReference>
<evidence type="ECO:0000313" key="3">
    <source>
        <dbReference type="Proteomes" id="UP000192980"/>
    </source>
</evidence>
<dbReference type="OrthoDB" id="1038500at2"/>
<feature type="signal peptide" evidence="1">
    <location>
        <begin position="1"/>
        <end position="23"/>
    </location>
</feature>
<proteinExistence type="predicted"/>
<accession>A0A1X7HWR2</accession>
<gene>
    <name evidence="2" type="ORF">SAMN05660862_0160</name>
</gene>
<dbReference type="Pfam" id="PF13595">
    <property type="entry name" value="DUF4138"/>
    <property type="match status" value="1"/>
</dbReference>
<dbReference type="AlphaFoldDB" id="A0A1X7HWR2"/>
<sequence>MKTIIKSMLMLTCLVGLIGKSQAQNANNTSKLAMGKVEPYQMEVTYTKTSHLIFPAAIRYVDLGSEYLIAGKAEDAENVLRIKATVRDFEEETNFSVITEDGRFYNFNVFYSSYPSSLNYDLLTMQKQLSRENENDVLFEELGKNSPSLAGLLLETIYNKDKRIIKHIGSKSYGIQFLLKGVYIHNGKFYFHTELRNKSNVPFQIDFVNFKIVDKKIAKRTVIQEKPMKPLRIYKPLDEIIGNTTEQNVFLLDQFTITDDKVLLIEIFEKNGGRHQVLQIENSDLVNARLINTMHLKIN</sequence>
<organism evidence="2 3">
    <name type="scientific">Sphingobacterium psychroaquaticum</name>
    <dbReference type="NCBI Taxonomy" id="561061"/>
    <lineage>
        <taxon>Bacteria</taxon>
        <taxon>Pseudomonadati</taxon>
        <taxon>Bacteroidota</taxon>
        <taxon>Sphingobacteriia</taxon>
        <taxon>Sphingobacteriales</taxon>
        <taxon>Sphingobacteriaceae</taxon>
        <taxon>Sphingobacterium</taxon>
    </lineage>
</organism>
<evidence type="ECO:0000256" key="1">
    <source>
        <dbReference type="SAM" id="SignalP"/>
    </source>
</evidence>
<keyword evidence="1" id="KW-0732">Signal</keyword>
<dbReference type="STRING" id="561061.SAMN05660862_0160"/>
<protein>
    <submittedName>
        <fullName evidence="2">Bacteroides conjugative transposon TraN protein</fullName>
    </submittedName>
</protein>